<dbReference type="AlphaFoldDB" id="A0A966HV17"/>
<dbReference type="Proteomes" id="UP000747791">
    <property type="component" value="Unassembled WGS sequence"/>
</dbReference>
<organism evidence="1 2">
    <name type="scientific">Candidatus Fonsibacter lacus</name>
    <dbReference type="NCBI Taxonomy" id="2576439"/>
    <lineage>
        <taxon>Bacteria</taxon>
        <taxon>Pseudomonadati</taxon>
        <taxon>Pseudomonadota</taxon>
        <taxon>Alphaproteobacteria</taxon>
        <taxon>Candidatus Pelagibacterales</taxon>
        <taxon>Candidatus Pelagibacterales incertae sedis</taxon>
        <taxon>Candidatus Fonsibacter</taxon>
    </lineage>
</organism>
<accession>A0A966HV17</accession>
<proteinExistence type="predicted"/>
<evidence type="ECO:0000313" key="1">
    <source>
        <dbReference type="EMBL" id="NCU53532.1"/>
    </source>
</evidence>
<name>A0A966HV17_9PROT</name>
<evidence type="ECO:0000313" key="2">
    <source>
        <dbReference type="Proteomes" id="UP000747791"/>
    </source>
</evidence>
<protein>
    <submittedName>
        <fullName evidence="1">M48 family peptidase</fullName>
    </submittedName>
</protein>
<reference evidence="1" key="1">
    <citation type="submission" date="2018-10" db="EMBL/GenBank/DDBJ databases">
        <title>Iterative Subtractive Binning of Freshwater Chronoseries Metagenomes Recovers Nearly Complete Genomes from over Four Hundred Novel Species.</title>
        <authorList>
            <person name="Rodriguez-R L.M."/>
            <person name="Tsementzi D."/>
            <person name="Luo C."/>
            <person name="Konstantinidis K.T."/>
        </authorList>
    </citation>
    <scope>NUCLEOTIDE SEQUENCE</scope>
    <source>
        <strain evidence="1">WB8_2A_004</strain>
    </source>
</reference>
<gene>
    <name evidence="1" type="ORF">EBX74_04545</name>
</gene>
<feature type="non-terminal residue" evidence="1">
    <location>
        <position position="72"/>
    </location>
</feature>
<dbReference type="PROSITE" id="PS51257">
    <property type="entry name" value="PROKAR_LIPOPROTEIN"/>
    <property type="match status" value="1"/>
</dbReference>
<sequence length="72" mass="7950">MKINRRDFLSLTTCCCGGFLLASCSTAPITGRQQFTILPESMINSQAIGAYKQVKEKAKLITDKDQLDPIIN</sequence>
<comment type="caution">
    <text evidence="1">The sequence shown here is derived from an EMBL/GenBank/DDBJ whole genome shotgun (WGS) entry which is preliminary data.</text>
</comment>
<dbReference type="EMBL" id="RGOB01000188">
    <property type="protein sequence ID" value="NCU53532.1"/>
    <property type="molecule type" value="Genomic_DNA"/>
</dbReference>